<evidence type="ECO:0000256" key="5">
    <source>
        <dbReference type="ARBA" id="ARBA00023146"/>
    </source>
</evidence>
<dbReference type="EC" id="6.1.1.5" evidence="8"/>
<keyword evidence="2" id="KW-0547">Nucleotide-binding</keyword>
<dbReference type="AlphaFoldDB" id="A0A3B1CF97"/>
<gene>
    <name evidence="8" type="ORF">MNBD_NITROSPINAE04-436</name>
</gene>
<evidence type="ECO:0000259" key="7">
    <source>
        <dbReference type="Pfam" id="PF08264"/>
    </source>
</evidence>
<evidence type="ECO:0000256" key="1">
    <source>
        <dbReference type="ARBA" id="ARBA00022598"/>
    </source>
</evidence>
<dbReference type="GO" id="GO:0005524">
    <property type="term" value="F:ATP binding"/>
    <property type="evidence" value="ECO:0007669"/>
    <property type="project" value="UniProtKB-KW"/>
</dbReference>
<dbReference type="Pfam" id="PF06827">
    <property type="entry name" value="zf-FPG_IleRS"/>
    <property type="match status" value="1"/>
</dbReference>
<name>A0A3B1CF97_9ZZZZ</name>
<dbReference type="InterPro" id="IPR050081">
    <property type="entry name" value="Ile-tRNA_ligase"/>
</dbReference>
<dbReference type="PANTHER" id="PTHR42765">
    <property type="entry name" value="SOLEUCYL-TRNA SYNTHETASE"/>
    <property type="match status" value="1"/>
</dbReference>
<keyword evidence="5 8" id="KW-0030">Aminoacyl-tRNA synthetase</keyword>
<evidence type="ECO:0000256" key="3">
    <source>
        <dbReference type="ARBA" id="ARBA00022840"/>
    </source>
</evidence>
<dbReference type="InterPro" id="IPR033708">
    <property type="entry name" value="Anticodon_Ile_BEm"/>
</dbReference>
<dbReference type="GO" id="GO:0000049">
    <property type="term" value="F:tRNA binding"/>
    <property type="evidence" value="ECO:0007669"/>
    <property type="project" value="InterPro"/>
</dbReference>
<keyword evidence="4" id="KW-0648">Protein biosynthesis</keyword>
<feature type="domain" description="Methionyl/Valyl/Leucyl/Isoleucyl-tRNA synthetase anticodon-binding" evidence="7">
    <location>
        <begin position="24"/>
        <end position="181"/>
    </location>
</feature>
<keyword evidence="3" id="KW-0067">ATP-binding</keyword>
<dbReference type="CDD" id="cd07960">
    <property type="entry name" value="Anticodon_Ia_Ile_BEm"/>
    <property type="match status" value="1"/>
</dbReference>
<dbReference type="Pfam" id="PF08264">
    <property type="entry name" value="Anticodon_1"/>
    <property type="match status" value="1"/>
</dbReference>
<sequence>MLGATIDFDPDADMVKFEDRLELDRVILVKFHKLIRKITKAFDKYEFHIFYHAIHNFCVVDLSSFYLDIIKDRLYTYPERSAGRRSAQSTLYDITVGMLKLMSPVLSFTSEEAWDYLPGDPGEREKSVHLASFPKPEYADMFETLMSEWERIIVIRGEVSQALEAVRKDKLIGHSLDARLELSAFEEDRRLLESHLGELPFIFIVSQAVLVEDTGEEGLFRSENAPGLTVKVSRAEGEKCDRCWNYSATVGESAEHPLICSRCVSHLGDS</sequence>
<dbReference type="InterPro" id="IPR009080">
    <property type="entry name" value="tRNAsynth_Ia_anticodon-bd"/>
</dbReference>
<dbReference type="PANTHER" id="PTHR42765:SF1">
    <property type="entry name" value="ISOLEUCINE--TRNA LIGASE, MITOCHONDRIAL"/>
    <property type="match status" value="1"/>
</dbReference>
<dbReference type="GO" id="GO:0005829">
    <property type="term" value="C:cytosol"/>
    <property type="evidence" value="ECO:0007669"/>
    <property type="project" value="TreeGrafter"/>
</dbReference>
<dbReference type="GO" id="GO:0004822">
    <property type="term" value="F:isoleucine-tRNA ligase activity"/>
    <property type="evidence" value="ECO:0007669"/>
    <property type="project" value="UniProtKB-EC"/>
</dbReference>
<dbReference type="InterPro" id="IPR013155">
    <property type="entry name" value="M/V/L/I-tRNA-synth_anticd-bd"/>
</dbReference>
<dbReference type="EMBL" id="UOGA01000293">
    <property type="protein sequence ID" value="VAX25241.1"/>
    <property type="molecule type" value="Genomic_DNA"/>
</dbReference>
<dbReference type="GO" id="GO:0006428">
    <property type="term" value="P:isoleucyl-tRNA aminoacylation"/>
    <property type="evidence" value="ECO:0007669"/>
    <property type="project" value="TreeGrafter"/>
</dbReference>
<dbReference type="Gene3D" id="1.10.730.20">
    <property type="match status" value="1"/>
</dbReference>
<organism evidence="8">
    <name type="scientific">hydrothermal vent metagenome</name>
    <dbReference type="NCBI Taxonomy" id="652676"/>
    <lineage>
        <taxon>unclassified sequences</taxon>
        <taxon>metagenomes</taxon>
        <taxon>ecological metagenomes</taxon>
    </lineage>
</organism>
<evidence type="ECO:0000256" key="4">
    <source>
        <dbReference type="ARBA" id="ARBA00022917"/>
    </source>
</evidence>
<protein>
    <submittedName>
        <fullName evidence="8">Isoleucyl-tRNA synthetase</fullName>
        <ecNumber evidence="8">6.1.1.5</ecNumber>
    </submittedName>
</protein>
<dbReference type="SUPFAM" id="SSF47323">
    <property type="entry name" value="Anticodon-binding domain of a subclass of class I aminoacyl-tRNA synthetases"/>
    <property type="match status" value="1"/>
</dbReference>
<feature type="domain" description="Zinc finger FPG/IleRS-type" evidence="6">
    <location>
        <begin position="237"/>
        <end position="264"/>
    </location>
</feature>
<evidence type="ECO:0000259" key="6">
    <source>
        <dbReference type="Pfam" id="PF06827"/>
    </source>
</evidence>
<reference evidence="8" key="1">
    <citation type="submission" date="2018-06" db="EMBL/GenBank/DDBJ databases">
        <authorList>
            <person name="Zhirakovskaya E."/>
        </authorList>
    </citation>
    <scope>NUCLEOTIDE SEQUENCE</scope>
</reference>
<dbReference type="InterPro" id="IPR010663">
    <property type="entry name" value="Znf_FPG/IleRS"/>
</dbReference>
<accession>A0A3B1CF97</accession>
<proteinExistence type="predicted"/>
<keyword evidence="1 8" id="KW-0436">Ligase</keyword>
<evidence type="ECO:0000313" key="8">
    <source>
        <dbReference type="EMBL" id="VAX25241.1"/>
    </source>
</evidence>
<evidence type="ECO:0000256" key="2">
    <source>
        <dbReference type="ARBA" id="ARBA00022741"/>
    </source>
</evidence>